<dbReference type="RefSeq" id="WP_343789915.1">
    <property type="nucleotide sequence ID" value="NZ_BAAAEU010000007.1"/>
</dbReference>
<evidence type="ECO:0000313" key="4">
    <source>
        <dbReference type="EMBL" id="GAA0714184.1"/>
    </source>
</evidence>
<keyword evidence="1" id="KW-0443">Lipid metabolism</keyword>
<evidence type="ECO:0000259" key="3">
    <source>
        <dbReference type="Pfam" id="PF04608"/>
    </source>
</evidence>
<dbReference type="CDD" id="cd06971">
    <property type="entry name" value="PgpA"/>
    <property type="match status" value="1"/>
</dbReference>
<keyword evidence="1 2" id="KW-0472">Membrane</keyword>
<keyword evidence="1" id="KW-0479">Metal-binding</keyword>
<dbReference type="InterPro" id="IPR026037">
    <property type="entry name" value="PgpA"/>
</dbReference>
<dbReference type="InterPro" id="IPR007686">
    <property type="entry name" value="YutG/PgpA"/>
</dbReference>
<evidence type="ECO:0000313" key="5">
    <source>
        <dbReference type="Proteomes" id="UP001501523"/>
    </source>
</evidence>
<feature type="transmembrane region" description="Helical" evidence="2">
    <location>
        <begin position="54"/>
        <end position="74"/>
    </location>
</feature>
<feature type="domain" description="YutG/PgpA" evidence="3">
    <location>
        <begin position="18"/>
        <end position="159"/>
    </location>
</feature>
<evidence type="ECO:0000256" key="1">
    <source>
        <dbReference type="PIRNR" id="PIRNR006162"/>
    </source>
</evidence>
<dbReference type="SUPFAM" id="SSF101307">
    <property type="entry name" value="YutG-like"/>
    <property type="match status" value="1"/>
</dbReference>
<keyword evidence="1" id="KW-0595">Phospholipid degradation</keyword>
<dbReference type="Pfam" id="PF04608">
    <property type="entry name" value="PgpA"/>
    <property type="match status" value="1"/>
</dbReference>
<keyword evidence="5" id="KW-1185">Reference proteome</keyword>
<dbReference type="PIRSF" id="PIRSF006162">
    <property type="entry name" value="PgpA"/>
    <property type="match status" value="1"/>
</dbReference>
<evidence type="ECO:0000256" key="2">
    <source>
        <dbReference type="SAM" id="Phobius"/>
    </source>
</evidence>
<name>A0ABN1II47_9GAMM</name>
<keyword evidence="1" id="KW-0442">Lipid degradation</keyword>
<keyword evidence="1" id="KW-0997">Cell inner membrane</keyword>
<proteinExistence type="predicted"/>
<reference evidence="4 5" key="1">
    <citation type="journal article" date="2019" name="Int. J. Syst. Evol. Microbiol.">
        <title>The Global Catalogue of Microorganisms (GCM) 10K type strain sequencing project: providing services to taxonomists for standard genome sequencing and annotation.</title>
        <authorList>
            <consortium name="The Broad Institute Genomics Platform"/>
            <consortium name="The Broad Institute Genome Sequencing Center for Infectious Disease"/>
            <person name="Wu L."/>
            <person name="Ma J."/>
        </authorList>
    </citation>
    <scope>NUCLEOTIDE SEQUENCE [LARGE SCALE GENOMIC DNA]</scope>
    <source>
        <strain evidence="4 5">JCM 15421</strain>
    </source>
</reference>
<accession>A0ABN1II47</accession>
<dbReference type="InterPro" id="IPR036681">
    <property type="entry name" value="PgpA-like_sf"/>
</dbReference>
<keyword evidence="1" id="KW-0460">Magnesium</keyword>
<dbReference type="EMBL" id="BAAAEU010000007">
    <property type="protein sequence ID" value="GAA0714184.1"/>
    <property type="molecule type" value="Genomic_DNA"/>
</dbReference>
<dbReference type="EC" id="3.1.3.27" evidence="1"/>
<comment type="cofactor">
    <cofactor evidence="1">
        <name>Mg(2+)</name>
        <dbReference type="ChEBI" id="CHEBI:18420"/>
    </cofactor>
</comment>
<keyword evidence="1" id="KW-1208">Phospholipid metabolism</keyword>
<keyword evidence="1" id="KW-0378">Hydrolase</keyword>
<comment type="function">
    <text evidence="1">Lipid phosphatase which dephosphorylates phosphatidylglycerophosphate (PGP) to phosphatidylglycerol (PG).</text>
</comment>
<keyword evidence="1" id="KW-1003">Cell membrane</keyword>
<comment type="caution">
    <text evidence="4">The sequence shown here is derived from an EMBL/GenBank/DDBJ whole genome shotgun (WGS) entry which is preliminary data.</text>
</comment>
<protein>
    <recommendedName>
        <fullName evidence="1">Phosphatidylglycerophosphatase A</fullName>
        <ecNumber evidence="1">3.1.3.27</ecNumber>
    </recommendedName>
    <alternativeName>
        <fullName evidence="1">Phosphatidylglycerolphosphate phosphatase A</fullName>
    </alternativeName>
</protein>
<comment type="subcellular location">
    <subcellularLocation>
        <location evidence="1">Cell inner membrane</location>
        <topology evidence="1">Multi-pass membrane protein</topology>
    </subcellularLocation>
</comment>
<keyword evidence="2" id="KW-1133">Transmembrane helix</keyword>
<dbReference type="Proteomes" id="UP001501523">
    <property type="component" value="Unassembled WGS sequence"/>
</dbReference>
<comment type="catalytic activity">
    <reaction evidence="1">
        <text>a 1,2-diacyl-sn-glycero-3-phospho-(1'-sn-glycero-3'-phosphate) + H2O = a 1,2-diacyl-sn-glycero-3-phospho-(1'-sn-glycerol) + phosphate</text>
        <dbReference type="Rhea" id="RHEA:33751"/>
        <dbReference type="ChEBI" id="CHEBI:15377"/>
        <dbReference type="ChEBI" id="CHEBI:43474"/>
        <dbReference type="ChEBI" id="CHEBI:60110"/>
        <dbReference type="ChEBI" id="CHEBI:64716"/>
        <dbReference type="EC" id="3.1.3.27"/>
    </reaction>
</comment>
<keyword evidence="1 2" id="KW-0812">Transmembrane</keyword>
<dbReference type="PANTHER" id="PTHR36305">
    <property type="entry name" value="PHOSPHATIDYLGLYCEROPHOSPHATASE A"/>
    <property type="match status" value="1"/>
</dbReference>
<comment type="pathway">
    <text evidence="1">Phospholipid metabolism; phosphatidylglycerol biosynthesis; phosphatidylglycerol from CDP-diacylglycerol: step 2/2.</text>
</comment>
<sequence length="163" mass="17588">MRLDAAQRRAILGDPAGWIASGFGSGLSPVAPGTAGSAVALIPWLALRELPLPLYLIVLVLAFALGVWASNVVIGKLRIEDPGVIVWDEFVGQWIALAPLLVWPHGWPWIVAGFLLFRVFDVWKPWPVSWADRAIKGGFGVMLDDVLAGAYAAIVIAIAMSFF</sequence>
<feature type="transmembrane region" description="Helical" evidence="2">
    <location>
        <begin position="94"/>
        <end position="117"/>
    </location>
</feature>
<dbReference type="PANTHER" id="PTHR36305:SF1">
    <property type="entry name" value="PHOSPHATIDYLGLYCEROPHOSPHATASE A"/>
    <property type="match status" value="1"/>
</dbReference>
<organism evidence="4 5">
    <name type="scientific">Dokdonella soli</name>
    <dbReference type="NCBI Taxonomy" id="529810"/>
    <lineage>
        <taxon>Bacteria</taxon>
        <taxon>Pseudomonadati</taxon>
        <taxon>Pseudomonadota</taxon>
        <taxon>Gammaproteobacteria</taxon>
        <taxon>Lysobacterales</taxon>
        <taxon>Rhodanobacteraceae</taxon>
        <taxon>Dokdonella</taxon>
    </lineage>
</organism>
<gene>
    <name evidence="4" type="primary">pgpA</name>
    <name evidence="4" type="ORF">GCM10009105_18440</name>
</gene>
<feature type="transmembrane region" description="Helical" evidence="2">
    <location>
        <begin position="138"/>
        <end position="162"/>
    </location>
</feature>